<dbReference type="PATRIC" id="fig|1432052.4.peg.6151"/>
<keyword evidence="2 4" id="KW-0285">Flavoprotein</keyword>
<feature type="domain" description="FAD/NAD(P)-binding" evidence="5">
    <location>
        <begin position="6"/>
        <end position="292"/>
    </location>
</feature>
<dbReference type="Proteomes" id="UP000094067">
    <property type="component" value="Unassembled WGS sequence"/>
</dbReference>
<dbReference type="PRINTS" id="PR00368">
    <property type="entry name" value="FADPNR"/>
</dbReference>
<comment type="similarity">
    <text evidence="1 4">Belongs to the class-II pyridine nucleotide-disulfide oxidoreductase family.</text>
</comment>
<proteinExistence type="inferred from homology"/>
<reference evidence="6 7" key="1">
    <citation type="submission" date="2016-07" db="EMBL/GenBank/DDBJ databases">
        <title>Characterization of isolates of Eisenbergiella tayi derived from blood cultures, using whole genome sequencing.</title>
        <authorList>
            <person name="Burdz T."/>
            <person name="Wiebe D."/>
            <person name="Huynh C."/>
            <person name="Bernard K."/>
        </authorList>
    </citation>
    <scope>NUCLEOTIDE SEQUENCE [LARGE SCALE GENOMIC DNA]</scope>
    <source>
        <strain evidence="6 7">NML 110608</strain>
    </source>
</reference>
<dbReference type="Gene3D" id="3.50.50.60">
    <property type="entry name" value="FAD/NAD(P)-binding domain"/>
    <property type="match status" value="2"/>
</dbReference>
<dbReference type="RefSeq" id="WP_069154917.1">
    <property type="nucleotide sequence ID" value="NZ_MCGH01000004.1"/>
</dbReference>
<dbReference type="GO" id="GO:0005737">
    <property type="term" value="C:cytoplasm"/>
    <property type="evidence" value="ECO:0007669"/>
    <property type="project" value="InterPro"/>
</dbReference>
<accession>A0A1E3A2D9</accession>
<evidence type="ECO:0000313" key="7">
    <source>
        <dbReference type="Proteomes" id="UP000094067"/>
    </source>
</evidence>
<comment type="caution">
    <text evidence="6">The sequence shown here is derived from an EMBL/GenBank/DDBJ whole genome shotgun (WGS) entry which is preliminary data.</text>
</comment>
<dbReference type="InterPro" id="IPR005982">
    <property type="entry name" value="Thioredox_Rdtase"/>
</dbReference>
<dbReference type="PRINTS" id="PR00469">
    <property type="entry name" value="PNDRDTASEII"/>
</dbReference>
<sequence>MKKELYDVVIIGGGPGGYSAALYCARNGYSVLVLEKLSAGGQMATTGQVDNYPGFDEGIDGFELAEKMQRGAERFGVETEYAEVNSVDLSPANKKITTSSGIVSARSVIVATGASPRELGLPEESSLRGRGVAYCAACNGQMYRSKTVAIAGGGNSAAADALLLSKICAKVYLVHRRDSLRASRIYMEPLKNSGVEFVWDSKITEILHDKRVSGIRVENVKDKTTREIPVDGVFVAIGRVPDTGLFKGQLDLDPHGYIIADESTRTNIEGVFAVGDVRTKALRQIVTAAADGANASHYVEEYLM</sequence>
<dbReference type="InterPro" id="IPR023753">
    <property type="entry name" value="FAD/NAD-binding_dom"/>
</dbReference>
<dbReference type="InterPro" id="IPR050097">
    <property type="entry name" value="Ferredoxin-NADP_redctase_2"/>
</dbReference>
<dbReference type="InterPro" id="IPR036188">
    <property type="entry name" value="FAD/NAD-bd_sf"/>
</dbReference>
<dbReference type="AlphaFoldDB" id="A0A1E3A2D9"/>
<keyword evidence="3 4" id="KW-0560">Oxidoreductase</keyword>
<keyword evidence="4" id="KW-0676">Redox-active center</keyword>
<comment type="catalytic activity">
    <reaction evidence="4">
        <text>[thioredoxin]-dithiol + NADP(+) = [thioredoxin]-disulfide + NADPH + H(+)</text>
        <dbReference type="Rhea" id="RHEA:20345"/>
        <dbReference type="Rhea" id="RHEA-COMP:10698"/>
        <dbReference type="Rhea" id="RHEA-COMP:10700"/>
        <dbReference type="ChEBI" id="CHEBI:15378"/>
        <dbReference type="ChEBI" id="CHEBI:29950"/>
        <dbReference type="ChEBI" id="CHEBI:50058"/>
        <dbReference type="ChEBI" id="CHEBI:57783"/>
        <dbReference type="ChEBI" id="CHEBI:58349"/>
        <dbReference type="EC" id="1.8.1.9"/>
    </reaction>
</comment>
<dbReference type="GO" id="GO:0019430">
    <property type="term" value="P:removal of superoxide radicals"/>
    <property type="evidence" value="ECO:0007669"/>
    <property type="project" value="UniProtKB-UniRule"/>
</dbReference>
<evidence type="ECO:0000313" key="6">
    <source>
        <dbReference type="EMBL" id="ODM02376.1"/>
    </source>
</evidence>
<comment type="subunit">
    <text evidence="4">Homodimer.</text>
</comment>
<comment type="cofactor">
    <cofactor evidence="4">
        <name>FAD</name>
        <dbReference type="ChEBI" id="CHEBI:57692"/>
    </cofactor>
</comment>
<dbReference type="SUPFAM" id="SSF51905">
    <property type="entry name" value="FAD/NAD(P)-binding domain"/>
    <property type="match status" value="1"/>
</dbReference>
<evidence type="ECO:0000256" key="1">
    <source>
        <dbReference type="ARBA" id="ARBA00009333"/>
    </source>
</evidence>
<organism evidence="6 7">
    <name type="scientific">Eisenbergiella tayi</name>
    <dbReference type="NCBI Taxonomy" id="1432052"/>
    <lineage>
        <taxon>Bacteria</taxon>
        <taxon>Bacillati</taxon>
        <taxon>Bacillota</taxon>
        <taxon>Clostridia</taxon>
        <taxon>Lachnospirales</taxon>
        <taxon>Lachnospiraceae</taxon>
        <taxon>Eisenbergiella</taxon>
    </lineage>
</organism>
<gene>
    <name evidence="6" type="primary">trxB_4</name>
    <name evidence="6" type="ORF">BEI61_05538</name>
</gene>
<dbReference type="Pfam" id="PF07992">
    <property type="entry name" value="Pyr_redox_2"/>
    <property type="match status" value="1"/>
</dbReference>
<dbReference type="GO" id="GO:0004791">
    <property type="term" value="F:thioredoxin-disulfide reductase (NADPH) activity"/>
    <property type="evidence" value="ECO:0007669"/>
    <property type="project" value="UniProtKB-UniRule"/>
</dbReference>
<dbReference type="EC" id="1.8.1.9" evidence="4"/>
<protein>
    <recommendedName>
        <fullName evidence="4">Thioredoxin reductase</fullName>
        <ecNumber evidence="4">1.8.1.9</ecNumber>
    </recommendedName>
</protein>
<evidence type="ECO:0000259" key="5">
    <source>
        <dbReference type="Pfam" id="PF07992"/>
    </source>
</evidence>
<dbReference type="EMBL" id="MCGH01000004">
    <property type="protein sequence ID" value="ODM02376.1"/>
    <property type="molecule type" value="Genomic_DNA"/>
</dbReference>
<evidence type="ECO:0000256" key="2">
    <source>
        <dbReference type="ARBA" id="ARBA00022630"/>
    </source>
</evidence>
<dbReference type="PANTHER" id="PTHR48105">
    <property type="entry name" value="THIOREDOXIN REDUCTASE 1-RELATED-RELATED"/>
    <property type="match status" value="1"/>
</dbReference>
<keyword evidence="4" id="KW-0274">FAD</keyword>
<evidence type="ECO:0000256" key="4">
    <source>
        <dbReference type="RuleBase" id="RU003880"/>
    </source>
</evidence>
<name>A0A1E3A2D9_9FIRM</name>
<dbReference type="NCBIfam" id="TIGR01292">
    <property type="entry name" value="TRX_reduct"/>
    <property type="match status" value="1"/>
</dbReference>
<evidence type="ECO:0000256" key="3">
    <source>
        <dbReference type="ARBA" id="ARBA00023002"/>
    </source>
</evidence>